<reference evidence="3 4" key="1">
    <citation type="submission" date="2017-01" db="EMBL/GenBank/DDBJ databases">
        <authorList>
            <person name="Varghese N."/>
            <person name="Submissions S."/>
        </authorList>
    </citation>
    <scope>NUCLEOTIDE SEQUENCE [LARGE SCALE GENOMIC DNA]</scope>
    <source>
        <strain evidence="3 4">DSM 2061</strain>
    </source>
</reference>
<dbReference type="RefSeq" id="WP_083690401.1">
    <property type="nucleotide sequence ID" value="NZ_FTOB01000002.1"/>
</dbReference>
<dbReference type="Gene3D" id="3.40.50.2000">
    <property type="entry name" value="Glycogen Phosphorylase B"/>
    <property type="match status" value="2"/>
</dbReference>
<dbReference type="CDD" id="cd03811">
    <property type="entry name" value="GT4_GT28_WabH-like"/>
    <property type="match status" value="1"/>
</dbReference>
<dbReference type="Pfam" id="PF00534">
    <property type="entry name" value="Glycos_transf_1"/>
    <property type="match status" value="1"/>
</dbReference>
<comment type="caution">
    <text evidence="3">The sequence shown here is derived from an EMBL/GenBank/DDBJ whole genome shotgun (WGS) entry which is preliminary data.</text>
</comment>
<gene>
    <name evidence="3" type="ORF">SAMN05421766_102494</name>
</gene>
<proteinExistence type="predicted"/>
<dbReference type="SUPFAM" id="SSF53756">
    <property type="entry name" value="UDP-Glycosyltransferase/glycogen phosphorylase"/>
    <property type="match status" value="1"/>
</dbReference>
<dbReference type="InterPro" id="IPR001296">
    <property type="entry name" value="Glyco_trans_1"/>
</dbReference>
<feature type="domain" description="Glycosyltransferase subfamily 4-like N-terminal" evidence="2">
    <location>
        <begin position="17"/>
        <end position="174"/>
    </location>
</feature>
<sequence>MKKNKTKAIFIIPNLMPGGAERVMSFLAKNLNSSDFETTLLVLGHEANTAYDIMGVNVIFLNKTRVLTAIPNLILHLLKEKPQIIMSSIDHLNVSMGMISPIFTRIVFVGRQASVSKASSDYQAKSTNKFFSILRKWALRKLNYIVCQSYDMYLDCKQEYQIPENKLKIIHNPITENFSVKHNEPIDKNRVTQFITVGRLAIIKGHLRILNVLSNIKYPFVYTIIGSGPEKDSIKKSVDTLNLTSKVKFVDFTNDVERYLRESDFYLQGSFAEGFPNALLESCAVGTPVIVFDAPGGTREIVEDGVNGFIAKNEKEYLQHLNNLEHFDPKTVSNSVYSKFDKSIILEDYKSFFLSITKSK</sequence>
<dbReference type="Pfam" id="PF13439">
    <property type="entry name" value="Glyco_transf_4"/>
    <property type="match status" value="1"/>
</dbReference>
<protein>
    <submittedName>
        <fullName evidence="3">Glycosyltransferase involved in cell wall bisynthesis</fullName>
    </submittedName>
</protein>
<evidence type="ECO:0000313" key="3">
    <source>
        <dbReference type="EMBL" id="SIS51161.1"/>
    </source>
</evidence>
<evidence type="ECO:0000259" key="2">
    <source>
        <dbReference type="Pfam" id="PF13439"/>
    </source>
</evidence>
<organism evidence="3 4">
    <name type="scientific">Zobellia uliginosa</name>
    <dbReference type="NCBI Taxonomy" id="143224"/>
    <lineage>
        <taxon>Bacteria</taxon>
        <taxon>Pseudomonadati</taxon>
        <taxon>Bacteroidota</taxon>
        <taxon>Flavobacteriia</taxon>
        <taxon>Flavobacteriales</taxon>
        <taxon>Flavobacteriaceae</taxon>
        <taxon>Zobellia</taxon>
    </lineage>
</organism>
<name>A0ABY1KMW2_9FLAO</name>
<keyword evidence="4" id="KW-1185">Reference proteome</keyword>
<evidence type="ECO:0000313" key="4">
    <source>
        <dbReference type="Proteomes" id="UP000185728"/>
    </source>
</evidence>
<dbReference type="EMBL" id="FTOB01000002">
    <property type="protein sequence ID" value="SIS51161.1"/>
    <property type="molecule type" value="Genomic_DNA"/>
</dbReference>
<dbReference type="PANTHER" id="PTHR12526">
    <property type="entry name" value="GLYCOSYLTRANSFERASE"/>
    <property type="match status" value="1"/>
</dbReference>
<evidence type="ECO:0000259" key="1">
    <source>
        <dbReference type="Pfam" id="PF00534"/>
    </source>
</evidence>
<dbReference type="InterPro" id="IPR028098">
    <property type="entry name" value="Glyco_trans_4-like_N"/>
</dbReference>
<dbReference type="Proteomes" id="UP000185728">
    <property type="component" value="Unassembled WGS sequence"/>
</dbReference>
<accession>A0ABY1KMW2</accession>
<feature type="domain" description="Glycosyl transferase family 1" evidence="1">
    <location>
        <begin position="191"/>
        <end position="324"/>
    </location>
</feature>
<dbReference type="PANTHER" id="PTHR12526:SF630">
    <property type="entry name" value="GLYCOSYLTRANSFERASE"/>
    <property type="match status" value="1"/>
</dbReference>